<keyword evidence="6 8" id="KW-0720">Serine protease</keyword>
<feature type="chain" id="PRO_5015548787" evidence="9">
    <location>
        <begin position="26"/>
        <end position="551"/>
    </location>
</feature>
<dbReference type="PANTHER" id="PTHR24264:SF65">
    <property type="entry name" value="SRCR DOMAIN-CONTAINING PROTEIN"/>
    <property type="match status" value="1"/>
</dbReference>
<evidence type="ECO:0000256" key="4">
    <source>
        <dbReference type="ARBA" id="ARBA00022729"/>
    </source>
</evidence>
<evidence type="ECO:0000256" key="7">
    <source>
        <dbReference type="ARBA" id="ARBA00023157"/>
    </source>
</evidence>
<dbReference type="InterPro" id="IPR009003">
    <property type="entry name" value="Peptidase_S1_PA"/>
</dbReference>
<dbReference type="InterPro" id="IPR020008">
    <property type="entry name" value="GlyGly_CTERM"/>
</dbReference>
<reference evidence="11 12" key="1">
    <citation type="submission" date="2016-12" db="EMBL/GenBank/DDBJ databases">
        <title>Diversity of luminous bacteria.</title>
        <authorList>
            <person name="Yoshizawa S."/>
            <person name="Kogure K."/>
        </authorList>
    </citation>
    <scope>NUCLEOTIDE SEQUENCE [LARGE SCALE GENOMIC DNA]</scope>
    <source>
        <strain evidence="11 12">LC2-408</strain>
    </source>
</reference>
<feature type="signal peptide" evidence="9">
    <location>
        <begin position="1"/>
        <end position="25"/>
    </location>
</feature>
<dbReference type="Gene3D" id="2.60.40.10">
    <property type="entry name" value="Immunoglobulins"/>
    <property type="match status" value="1"/>
</dbReference>
<evidence type="ECO:0000256" key="1">
    <source>
        <dbReference type="ARBA" id="ARBA00004613"/>
    </source>
</evidence>
<dbReference type="CDD" id="cd00190">
    <property type="entry name" value="Tryp_SPc"/>
    <property type="match status" value="1"/>
</dbReference>
<evidence type="ECO:0000256" key="8">
    <source>
        <dbReference type="RuleBase" id="RU363034"/>
    </source>
</evidence>
<dbReference type="EMBL" id="MSCI01000002">
    <property type="protein sequence ID" value="PQJ60257.1"/>
    <property type="molecule type" value="Genomic_DNA"/>
</dbReference>
<keyword evidence="4 9" id="KW-0732">Signal</keyword>
<dbReference type="Gene3D" id="2.40.10.10">
    <property type="entry name" value="Trypsin-like serine proteases"/>
    <property type="match status" value="1"/>
</dbReference>
<evidence type="ECO:0000256" key="3">
    <source>
        <dbReference type="ARBA" id="ARBA00022670"/>
    </source>
</evidence>
<organism evidence="11 12">
    <name type="scientific">Vibrio chagasii</name>
    <dbReference type="NCBI Taxonomy" id="170679"/>
    <lineage>
        <taxon>Bacteria</taxon>
        <taxon>Pseudomonadati</taxon>
        <taxon>Pseudomonadota</taxon>
        <taxon>Gammaproteobacteria</taxon>
        <taxon>Vibrionales</taxon>
        <taxon>Vibrionaceae</taxon>
        <taxon>Vibrio</taxon>
    </lineage>
</organism>
<accession>A0A2S7VDJ9</accession>
<gene>
    <name evidence="11" type="ORF">BTO10_12850</name>
</gene>
<dbReference type="InterPro" id="IPR033116">
    <property type="entry name" value="TRYPSIN_SER"/>
</dbReference>
<dbReference type="Pfam" id="PF00089">
    <property type="entry name" value="Trypsin"/>
    <property type="match status" value="1"/>
</dbReference>
<keyword evidence="7" id="KW-1015">Disulfide bond</keyword>
<dbReference type="PROSITE" id="PS00135">
    <property type="entry name" value="TRYPSIN_SER"/>
    <property type="match status" value="1"/>
</dbReference>
<sequence>MKVIQTKWLPLSIYAVGLSSMPVLADISPQIINGNEAAKGSWPFMVALVSKNVDAYEGQFCGASFIGERYVLTAAHCVEASSNQDFEVVIGVSDLSSPDVEQHRYSVEQIYAHESYTQEPASNDIAIIELSEKPAEPTVSLVDGYVRDNLNAGQMLTVIGWGDQNPSEEQYSSTSQLHQVNVPLVSQRDCNLGQGDGYSDIGADAFCAGYREGGRDSCSGDSGGPIMLSTNGQYEQLGLVSWGEGCAQPKAYGVYTNISHFAEWIGKKTAGFSYQTKAMLGARPLGPIEHKFEFTNKSDQEISVTNVSLAVGTNDPITYNGSAIIKSNSCGTLSPNEGCDVVVSYNIDSVGNHDFGIKVSTDSLAGVVISKAYAIGANKVSDTVNALVTIPNNAVYSTEAWDVEGNTIASPDIGNSQSTAFIVDGIPAGTVSLDLTVFSEEKHDYMEIYINGFEVGAFAGQLSGTVELPMARTKDNSFMIAYSKDEVGSTGHDRVTIKNFAYSNEIRELSLVEDPTIKKTGGSMGWYWLAMLLGGAMMRKSLSSLKRKGTQ</sequence>
<dbReference type="Proteomes" id="UP000238707">
    <property type="component" value="Unassembled WGS sequence"/>
</dbReference>
<dbReference type="GO" id="GO:0006508">
    <property type="term" value="P:proteolysis"/>
    <property type="evidence" value="ECO:0007669"/>
    <property type="project" value="UniProtKB-KW"/>
</dbReference>
<name>A0A2S7VDJ9_9VIBR</name>
<dbReference type="InterPro" id="IPR013783">
    <property type="entry name" value="Ig-like_fold"/>
</dbReference>
<dbReference type="InterPro" id="IPR050127">
    <property type="entry name" value="Serine_Proteases_S1"/>
</dbReference>
<dbReference type="NCBIfam" id="TIGR03501">
    <property type="entry name" value="GlyGly_CTERM"/>
    <property type="match status" value="1"/>
</dbReference>
<protein>
    <submittedName>
        <fullName evidence="11">Serine protease</fullName>
    </submittedName>
</protein>
<dbReference type="PRINTS" id="PR00722">
    <property type="entry name" value="CHYMOTRYPSIN"/>
</dbReference>
<dbReference type="InterPro" id="IPR018114">
    <property type="entry name" value="TRYPSIN_HIS"/>
</dbReference>
<dbReference type="FunFam" id="2.40.10.10:FF:000120">
    <property type="entry name" value="Putative serine protease"/>
    <property type="match status" value="1"/>
</dbReference>
<keyword evidence="5 8" id="KW-0378">Hydrolase</keyword>
<feature type="domain" description="Peptidase S1" evidence="10">
    <location>
        <begin position="31"/>
        <end position="270"/>
    </location>
</feature>
<evidence type="ECO:0000313" key="12">
    <source>
        <dbReference type="Proteomes" id="UP000238707"/>
    </source>
</evidence>
<evidence type="ECO:0000313" key="11">
    <source>
        <dbReference type="EMBL" id="PQJ60257.1"/>
    </source>
</evidence>
<keyword evidence="2" id="KW-0964">Secreted</keyword>
<dbReference type="PROSITE" id="PS50240">
    <property type="entry name" value="TRYPSIN_DOM"/>
    <property type="match status" value="1"/>
</dbReference>
<evidence type="ECO:0000256" key="2">
    <source>
        <dbReference type="ARBA" id="ARBA00022525"/>
    </source>
</evidence>
<dbReference type="InterPro" id="IPR001254">
    <property type="entry name" value="Trypsin_dom"/>
</dbReference>
<dbReference type="SMART" id="SM00020">
    <property type="entry name" value="Tryp_SPc"/>
    <property type="match status" value="1"/>
</dbReference>
<evidence type="ECO:0000256" key="9">
    <source>
        <dbReference type="SAM" id="SignalP"/>
    </source>
</evidence>
<dbReference type="AlphaFoldDB" id="A0A2S7VDJ9"/>
<dbReference type="InterPro" id="IPR001314">
    <property type="entry name" value="Peptidase_S1A"/>
</dbReference>
<dbReference type="RefSeq" id="WP_105024763.1">
    <property type="nucleotide sequence ID" value="NZ_MSCI01000002.1"/>
</dbReference>
<dbReference type="GO" id="GO:0005615">
    <property type="term" value="C:extracellular space"/>
    <property type="evidence" value="ECO:0007669"/>
    <property type="project" value="TreeGrafter"/>
</dbReference>
<dbReference type="SUPFAM" id="SSF50494">
    <property type="entry name" value="Trypsin-like serine proteases"/>
    <property type="match status" value="1"/>
</dbReference>
<proteinExistence type="predicted"/>
<keyword evidence="3 8" id="KW-0645">Protease</keyword>
<evidence type="ECO:0000256" key="6">
    <source>
        <dbReference type="ARBA" id="ARBA00022825"/>
    </source>
</evidence>
<evidence type="ECO:0000256" key="5">
    <source>
        <dbReference type="ARBA" id="ARBA00022801"/>
    </source>
</evidence>
<evidence type="ECO:0000259" key="10">
    <source>
        <dbReference type="PROSITE" id="PS50240"/>
    </source>
</evidence>
<comment type="subcellular location">
    <subcellularLocation>
        <location evidence="1">Secreted</location>
    </subcellularLocation>
</comment>
<dbReference type="PROSITE" id="PS00134">
    <property type="entry name" value="TRYPSIN_HIS"/>
    <property type="match status" value="1"/>
</dbReference>
<keyword evidence="12" id="KW-1185">Reference proteome</keyword>
<dbReference type="GO" id="GO:0004252">
    <property type="term" value="F:serine-type endopeptidase activity"/>
    <property type="evidence" value="ECO:0007669"/>
    <property type="project" value="InterPro"/>
</dbReference>
<dbReference type="PANTHER" id="PTHR24264">
    <property type="entry name" value="TRYPSIN-RELATED"/>
    <property type="match status" value="1"/>
</dbReference>
<dbReference type="InterPro" id="IPR043504">
    <property type="entry name" value="Peptidase_S1_PA_chymotrypsin"/>
</dbReference>
<comment type="caution">
    <text evidence="11">The sequence shown here is derived from an EMBL/GenBank/DDBJ whole genome shotgun (WGS) entry which is preliminary data.</text>
</comment>